<sequence length="121" mass="13666">MPGQKVLVVDDSWTELTMIATPLRNSGFEVVTAVDGDEAVEKVFKERPQCIVLDVVLPKQSGFQLCRKLKSSELSRHIPIILLTSKNTPLDRSWGLRQGADLYMTKPFNEEELVANVRRLL</sequence>
<dbReference type="OrthoDB" id="9790669at2"/>
<dbReference type="SMART" id="SM00448">
    <property type="entry name" value="REC"/>
    <property type="match status" value="1"/>
</dbReference>
<proteinExistence type="predicted"/>
<evidence type="ECO:0000256" key="1">
    <source>
        <dbReference type="ARBA" id="ARBA00022553"/>
    </source>
</evidence>
<dbReference type="PANTHER" id="PTHR44591">
    <property type="entry name" value="STRESS RESPONSE REGULATOR PROTEIN 1"/>
    <property type="match status" value="1"/>
</dbReference>
<dbReference type="Gene3D" id="3.40.50.2300">
    <property type="match status" value="1"/>
</dbReference>
<dbReference type="EMBL" id="MCIF01000002">
    <property type="protein sequence ID" value="RAQ95482.1"/>
    <property type="molecule type" value="Genomic_DNA"/>
</dbReference>
<dbReference type="PROSITE" id="PS50110">
    <property type="entry name" value="RESPONSE_REGULATORY"/>
    <property type="match status" value="1"/>
</dbReference>
<dbReference type="SUPFAM" id="SSF52172">
    <property type="entry name" value="CheY-like"/>
    <property type="match status" value="1"/>
</dbReference>
<evidence type="ECO:0000256" key="3">
    <source>
        <dbReference type="PROSITE-ProRule" id="PRU00169"/>
    </source>
</evidence>
<gene>
    <name evidence="5" type="ORF">A4R35_08035</name>
</gene>
<keyword evidence="1 3" id="KW-0597">Phosphoprotein</keyword>
<name>A0A328VHA5_9CHLR</name>
<dbReference type="InterPro" id="IPR001789">
    <property type="entry name" value="Sig_transdc_resp-reg_receiver"/>
</dbReference>
<dbReference type="RefSeq" id="WP_052888275.1">
    <property type="nucleotide sequence ID" value="NZ_MCIF01000002.1"/>
</dbReference>
<feature type="domain" description="Response regulatory" evidence="4">
    <location>
        <begin position="5"/>
        <end position="121"/>
    </location>
</feature>
<protein>
    <submittedName>
        <fullName evidence="5">Two-component system response regulator</fullName>
    </submittedName>
</protein>
<dbReference type="Pfam" id="PF00072">
    <property type="entry name" value="Response_reg"/>
    <property type="match status" value="1"/>
</dbReference>
<dbReference type="PANTHER" id="PTHR44591:SF14">
    <property type="entry name" value="PROTEIN PILG"/>
    <property type="match status" value="1"/>
</dbReference>
<reference evidence="5 6" key="1">
    <citation type="submission" date="2016-08" db="EMBL/GenBank/DDBJ databases">
        <title>Analysis of Carbohydrate Active Enzymes in Thermogemmatispora T81 Reveals Carbohydrate Degradation Ability.</title>
        <authorList>
            <person name="Tomazini A."/>
            <person name="Lal S."/>
            <person name="Stott M."/>
            <person name="Henrissat B."/>
            <person name="Polikarpov I."/>
            <person name="Sparling R."/>
            <person name="Levin D.B."/>
        </authorList>
    </citation>
    <scope>NUCLEOTIDE SEQUENCE [LARGE SCALE GENOMIC DNA]</scope>
    <source>
        <strain evidence="5 6">T81</strain>
    </source>
</reference>
<dbReference type="InterPro" id="IPR050595">
    <property type="entry name" value="Bact_response_regulator"/>
</dbReference>
<evidence type="ECO:0000256" key="2">
    <source>
        <dbReference type="ARBA" id="ARBA00023012"/>
    </source>
</evidence>
<comment type="caution">
    <text evidence="5">The sequence shown here is derived from an EMBL/GenBank/DDBJ whole genome shotgun (WGS) entry which is preliminary data.</text>
</comment>
<evidence type="ECO:0000313" key="6">
    <source>
        <dbReference type="Proteomes" id="UP000248706"/>
    </source>
</evidence>
<dbReference type="GO" id="GO:0000160">
    <property type="term" value="P:phosphorelay signal transduction system"/>
    <property type="evidence" value="ECO:0007669"/>
    <property type="project" value="UniProtKB-KW"/>
</dbReference>
<dbReference type="InterPro" id="IPR011006">
    <property type="entry name" value="CheY-like_superfamily"/>
</dbReference>
<keyword evidence="2" id="KW-0902">Two-component regulatory system</keyword>
<feature type="modified residue" description="4-aspartylphosphate" evidence="3">
    <location>
        <position position="54"/>
    </location>
</feature>
<dbReference type="AlphaFoldDB" id="A0A328VHA5"/>
<accession>A0A328VHA5</accession>
<keyword evidence="6" id="KW-1185">Reference proteome</keyword>
<evidence type="ECO:0000259" key="4">
    <source>
        <dbReference type="PROSITE" id="PS50110"/>
    </source>
</evidence>
<dbReference type="Proteomes" id="UP000248706">
    <property type="component" value="Unassembled WGS sequence"/>
</dbReference>
<organism evidence="5 6">
    <name type="scientific">Thermogemmatispora tikiterensis</name>
    <dbReference type="NCBI Taxonomy" id="1825093"/>
    <lineage>
        <taxon>Bacteria</taxon>
        <taxon>Bacillati</taxon>
        <taxon>Chloroflexota</taxon>
        <taxon>Ktedonobacteria</taxon>
        <taxon>Thermogemmatisporales</taxon>
        <taxon>Thermogemmatisporaceae</taxon>
        <taxon>Thermogemmatispora</taxon>
    </lineage>
</organism>
<evidence type="ECO:0000313" key="5">
    <source>
        <dbReference type="EMBL" id="RAQ95482.1"/>
    </source>
</evidence>